<evidence type="ECO:0000256" key="3">
    <source>
        <dbReference type="ARBA" id="ARBA00023015"/>
    </source>
</evidence>
<organism evidence="9 10">
    <name type="scientific">Nicotiana sylvestris</name>
    <name type="common">Wood tobacco</name>
    <name type="synonym">South American tobacco</name>
    <dbReference type="NCBI Taxonomy" id="4096"/>
    <lineage>
        <taxon>Eukaryota</taxon>
        <taxon>Viridiplantae</taxon>
        <taxon>Streptophyta</taxon>
        <taxon>Embryophyta</taxon>
        <taxon>Tracheophyta</taxon>
        <taxon>Spermatophyta</taxon>
        <taxon>Magnoliopsida</taxon>
        <taxon>eudicotyledons</taxon>
        <taxon>Gunneridae</taxon>
        <taxon>Pentapetalae</taxon>
        <taxon>asterids</taxon>
        <taxon>lamiids</taxon>
        <taxon>Solanales</taxon>
        <taxon>Solanaceae</taxon>
        <taxon>Nicotianoideae</taxon>
        <taxon>Nicotianeae</taxon>
        <taxon>Nicotiana</taxon>
    </lineage>
</organism>
<accession>A0A1U7VA36</accession>
<evidence type="ECO:0000256" key="7">
    <source>
        <dbReference type="SAM" id="MobiDB-lite"/>
    </source>
</evidence>
<evidence type="ECO:0000256" key="6">
    <source>
        <dbReference type="RuleBase" id="RU367028"/>
    </source>
</evidence>
<evidence type="ECO:0000256" key="1">
    <source>
        <dbReference type="ARBA" id="ARBA00004123"/>
    </source>
</evidence>
<evidence type="ECO:0000259" key="8">
    <source>
        <dbReference type="PROSITE" id="PS51754"/>
    </source>
</evidence>
<reference evidence="9" key="1">
    <citation type="journal article" date="2013" name="Genome Biol.">
        <title>Reference genomes and transcriptomes of Nicotiana sylvestris and Nicotiana tomentosiformis.</title>
        <authorList>
            <person name="Sierro N."/>
            <person name="Battey J.N."/>
            <person name="Ouadi S."/>
            <person name="Bovet L."/>
            <person name="Goepfert S."/>
            <person name="Bakaher N."/>
            <person name="Peitsch M.C."/>
            <person name="Ivanov N.V."/>
        </authorList>
    </citation>
    <scope>NUCLEOTIDE SEQUENCE [LARGE SCALE GENOMIC DNA]</scope>
</reference>
<keyword evidence="4 6" id="KW-0804">Transcription</keyword>
<dbReference type="GO" id="GO:0045892">
    <property type="term" value="P:negative regulation of DNA-templated transcription"/>
    <property type="evidence" value="ECO:0007669"/>
    <property type="project" value="UniProtKB-UniRule"/>
</dbReference>
<comment type="subcellular location">
    <subcellularLocation>
        <location evidence="1 6">Nucleus</location>
    </subcellularLocation>
</comment>
<proteinExistence type="predicted"/>
<dbReference type="Pfam" id="PF04844">
    <property type="entry name" value="Ovate"/>
    <property type="match status" value="1"/>
</dbReference>
<dbReference type="NCBIfam" id="TIGR01568">
    <property type="entry name" value="A_thal_3678"/>
    <property type="match status" value="1"/>
</dbReference>
<protein>
    <recommendedName>
        <fullName evidence="6">Transcription repressor</fullName>
    </recommendedName>
    <alternativeName>
        <fullName evidence="6">Ovate family protein</fullName>
    </alternativeName>
</protein>
<feature type="domain" description="OVATE" evidence="8">
    <location>
        <begin position="348"/>
        <end position="407"/>
    </location>
</feature>
<keyword evidence="9" id="KW-1185">Reference proteome</keyword>
<dbReference type="GO" id="GO:0005634">
    <property type="term" value="C:nucleus"/>
    <property type="evidence" value="ECO:0007669"/>
    <property type="project" value="UniProtKB-SubCell"/>
</dbReference>
<dbReference type="InterPro" id="IPR006458">
    <property type="entry name" value="Ovate_C"/>
</dbReference>
<dbReference type="PANTHER" id="PTHR33057">
    <property type="entry name" value="TRANSCRIPTION REPRESSOR OFP7-RELATED"/>
    <property type="match status" value="1"/>
</dbReference>
<sequence length="429" mass="50461">MKWGKKKPSSSLINHVFPVSWLSKFKQKKNGNTENQEAAKMKQKSKANLTSLTSPTNVSLKEGRFYGGDDDDDPYWRLSFTEDRFEAYHQNQQIQNPLWNGSYDECDQVSAWNSKILLGEEDHKFNYMVSRKITEKPKKMWITQKEAEFSNRKMNSVRDEKLRKLSRKALEQRIAENAREPDQEEEEEERAAAVIEKDIFEIEPENEKVMQKRKEKTTAYCTRNTRSVTDSSQNTVEETYMFESLNLDEEADELSEEEFESECLEMKDMKIKEMSEKSDYQQRKSVYINQKRRRKHGVKLRAYSPRTTAKIECRIKALEDMKKAKMKMRQETKERSGGDRTVFDSYAVVKSSFDPFRDFRESMIEMITQRGIKNSEELEELLACYLTLNCDEYHDLIIKVFRQVWFELNQVNIGAGLQNCCCSDDLGIA</sequence>
<keyword evidence="2 6" id="KW-0678">Repressor</keyword>
<keyword evidence="5 6" id="KW-0539">Nucleus</keyword>
<gene>
    <name evidence="10" type="primary">LOC104216531</name>
</gene>
<dbReference type="PANTHER" id="PTHR33057:SF82">
    <property type="entry name" value="TRANSCRIPTION REPRESSOR OFP5"/>
    <property type="match status" value="1"/>
</dbReference>
<dbReference type="InterPro" id="IPR038933">
    <property type="entry name" value="Ovate"/>
</dbReference>
<dbReference type="KEGG" id="nsy:104216531"/>
<evidence type="ECO:0000256" key="5">
    <source>
        <dbReference type="ARBA" id="ARBA00023242"/>
    </source>
</evidence>
<feature type="region of interest" description="Disordered" evidence="7">
    <location>
        <begin position="28"/>
        <end position="52"/>
    </location>
</feature>
<dbReference type="OrthoDB" id="1928390at2759"/>
<reference evidence="10" key="2">
    <citation type="submission" date="2025-08" db="UniProtKB">
        <authorList>
            <consortium name="RefSeq"/>
        </authorList>
    </citation>
    <scope>IDENTIFICATION</scope>
    <source>
        <tissue evidence="10">Leaf</tissue>
    </source>
</reference>
<evidence type="ECO:0000313" key="9">
    <source>
        <dbReference type="Proteomes" id="UP000189701"/>
    </source>
</evidence>
<comment type="function">
    <text evidence="6">Transcriptional repressor that regulates multiple aspects of plant growth and development.</text>
</comment>
<keyword evidence="3 6" id="KW-0805">Transcription regulation</keyword>
<dbReference type="PROSITE" id="PS51754">
    <property type="entry name" value="OVATE"/>
    <property type="match status" value="1"/>
</dbReference>
<dbReference type="Proteomes" id="UP000189701">
    <property type="component" value="Unplaced"/>
</dbReference>
<evidence type="ECO:0000256" key="2">
    <source>
        <dbReference type="ARBA" id="ARBA00022491"/>
    </source>
</evidence>
<dbReference type="eggNOG" id="ENOG502QQT7">
    <property type="taxonomic scope" value="Eukaryota"/>
</dbReference>
<dbReference type="STRING" id="4096.A0A1U7VA36"/>
<name>A0A1U7VA36_NICSY</name>
<evidence type="ECO:0000256" key="4">
    <source>
        <dbReference type="ARBA" id="ARBA00023163"/>
    </source>
</evidence>
<dbReference type="RefSeq" id="XP_009764897.1">
    <property type="nucleotide sequence ID" value="XM_009766595.1"/>
</dbReference>
<dbReference type="AlphaFoldDB" id="A0A1U7VA36"/>
<dbReference type="GeneID" id="104216531"/>
<evidence type="ECO:0000313" key="10">
    <source>
        <dbReference type="RefSeq" id="XP_009764897.1"/>
    </source>
</evidence>